<dbReference type="InterPro" id="IPR033885">
    <property type="entry name" value="AlkB/XylM"/>
</dbReference>
<dbReference type="CDD" id="cd03512">
    <property type="entry name" value="Alkane-hydroxylase"/>
    <property type="match status" value="1"/>
</dbReference>
<evidence type="ECO:0000256" key="10">
    <source>
        <dbReference type="ARBA" id="ARBA00023033"/>
    </source>
</evidence>
<organism evidence="14 15">
    <name type="scientific">bacterium (Candidatus Blackallbacteria) CG17_big_fil_post_rev_8_21_14_2_50_48_46</name>
    <dbReference type="NCBI Taxonomy" id="2014261"/>
    <lineage>
        <taxon>Bacteria</taxon>
        <taxon>Candidatus Blackallbacteria</taxon>
    </lineage>
</organism>
<gene>
    <name evidence="14" type="ORF">COW36_15715</name>
</gene>
<keyword evidence="5 12" id="KW-0812">Transmembrane</keyword>
<feature type="transmembrane region" description="Helical" evidence="12">
    <location>
        <begin position="110"/>
        <end position="128"/>
    </location>
</feature>
<accession>A0A2M7G200</accession>
<comment type="similarity">
    <text evidence="2">Belongs to the fatty acid desaturase type 1 family. AlkB subfamily.</text>
</comment>
<feature type="transmembrane region" description="Helical" evidence="12">
    <location>
        <begin position="12"/>
        <end position="31"/>
    </location>
</feature>
<comment type="subcellular location">
    <subcellularLocation>
        <location evidence="1">Cell inner membrane</location>
        <topology evidence="1">Multi-pass membrane protein</topology>
    </subcellularLocation>
</comment>
<keyword evidence="9" id="KW-0408">Iron</keyword>
<evidence type="ECO:0000313" key="14">
    <source>
        <dbReference type="EMBL" id="PIW15793.1"/>
    </source>
</evidence>
<sequence>MQISLKSNRSLAPLSFGVGYIIPLLVVWGAQQGGVAQFAVPLFVFGLIPVLDLILGHYLHNPSPEESEALLNSLSFRLMTWLQVPIQYALILGGAWLLSHRDWPLWEQIGFTLSVGICTGGLGITLAHELIHKVNRWERFLGQALLLPVCYLHFYIEHLYGHHRRVATPEDPASARLGETVYRFYFRSVLGSWKSAWGIEGQRLKKREQSVWSVKNRMLQYFVYSGGLGLGLTLLWGWTALFFYLGQSLVAFSLLEAVNYVEHYGLERQQIREGVYEGVNIRHSWNANFLLTNCLLFMLQRHSDHHAHQSRRYPVLRQFEESPQLPAGYAGMLLLALIPPLWKGVMDPRVRAYRQQVSGIAPEKSGPSPLGSAG</sequence>
<dbReference type="GO" id="GO:0006629">
    <property type="term" value="P:lipid metabolic process"/>
    <property type="evidence" value="ECO:0007669"/>
    <property type="project" value="InterPro"/>
</dbReference>
<evidence type="ECO:0000256" key="12">
    <source>
        <dbReference type="SAM" id="Phobius"/>
    </source>
</evidence>
<dbReference type="PANTHER" id="PTHR38674:SF1">
    <property type="entry name" value="ALKANE 1-MONOOXYGENASE 1"/>
    <property type="match status" value="1"/>
</dbReference>
<dbReference type="EMBL" id="PFFQ01000044">
    <property type="protein sequence ID" value="PIW15793.1"/>
    <property type="molecule type" value="Genomic_DNA"/>
</dbReference>
<evidence type="ECO:0000256" key="7">
    <source>
        <dbReference type="ARBA" id="ARBA00022989"/>
    </source>
</evidence>
<evidence type="ECO:0000256" key="1">
    <source>
        <dbReference type="ARBA" id="ARBA00004429"/>
    </source>
</evidence>
<feature type="transmembrane region" description="Helical" evidence="12">
    <location>
        <begin position="38"/>
        <end position="58"/>
    </location>
</feature>
<evidence type="ECO:0000256" key="9">
    <source>
        <dbReference type="ARBA" id="ARBA00023004"/>
    </source>
</evidence>
<dbReference type="GO" id="GO:0005886">
    <property type="term" value="C:plasma membrane"/>
    <property type="evidence" value="ECO:0007669"/>
    <property type="project" value="UniProtKB-SubCell"/>
</dbReference>
<feature type="transmembrane region" description="Helical" evidence="12">
    <location>
        <begin position="78"/>
        <end position="98"/>
    </location>
</feature>
<feature type="domain" description="Fatty acid desaturase" evidence="13">
    <location>
        <begin position="106"/>
        <end position="331"/>
    </location>
</feature>
<dbReference type="PANTHER" id="PTHR38674">
    <property type="entry name" value="ALKANE 1-MONOOXYGENASE 1"/>
    <property type="match status" value="1"/>
</dbReference>
<evidence type="ECO:0000256" key="11">
    <source>
        <dbReference type="ARBA" id="ARBA00023136"/>
    </source>
</evidence>
<evidence type="ECO:0000313" key="15">
    <source>
        <dbReference type="Proteomes" id="UP000231019"/>
    </source>
</evidence>
<keyword evidence="7 12" id="KW-1133">Transmembrane helix</keyword>
<evidence type="ECO:0000256" key="3">
    <source>
        <dbReference type="ARBA" id="ARBA00022475"/>
    </source>
</evidence>
<dbReference type="Pfam" id="PF00487">
    <property type="entry name" value="FA_desaturase"/>
    <property type="match status" value="1"/>
</dbReference>
<keyword evidence="6" id="KW-0479">Metal-binding</keyword>
<evidence type="ECO:0000256" key="2">
    <source>
        <dbReference type="ARBA" id="ARBA00010823"/>
    </source>
</evidence>
<keyword evidence="8" id="KW-0560">Oxidoreductase</keyword>
<feature type="transmembrane region" description="Helical" evidence="12">
    <location>
        <begin position="140"/>
        <end position="156"/>
    </location>
</feature>
<dbReference type="InterPro" id="IPR005804">
    <property type="entry name" value="FA_desaturase_dom"/>
</dbReference>
<dbReference type="AlphaFoldDB" id="A0A2M7G200"/>
<dbReference type="GO" id="GO:0046872">
    <property type="term" value="F:metal ion binding"/>
    <property type="evidence" value="ECO:0007669"/>
    <property type="project" value="UniProtKB-KW"/>
</dbReference>
<evidence type="ECO:0000256" key="4">
    <source>
        <dbReference type="ARBA" id="ARBA00022519"/>
    </source>
</evidence>
<proteinExistence type="inferred from homology"/>
<evidence type="ECO:0000256" key="6">
    <source>
        <dbReference type="ARBA" id="ARBA00022723"/>
    </source>
</evidence>
<feature type="transmembrane region" description="Helical" evidence="12">
    <location>
        <begin position="221"/>
        <end position="245"/>
    </location>
</feature>
<keyword evidence="4" id="KW-0997">Cell inner membrane</keyword>
<keyword evidence="11 12" id="KW-0472">Membrane</keyword>
<keyword evidence="3" id="KW-1003">Cell membrane</keyword>
<evidence type="ECO:0000259" key="13">
    <source>
        <dbReference type="Pfam" id="PF00487"/>
    </source>
</evidence>
<reference evidence="14 15" key="1">
    <citation type="submission" date="2017-09" db="EMBL/GenBank/DDBJ databases">
        <title>Depth-based differentiation of microbial function through sediment-hosted aquifers and enrichment of novel symbionts in the deep terrestrial subsurface.</title>
        <authorList>
            <person name="Probst A.J."/>
            <person name="Ladd B."/>
            <person name="Jarett J.K."/>
            <person name="Geller-Mcgrath D.E."/>
            <person name="Sieber C.M."/>
            <person name="Emerson J.B."/>
            <person name="Anantharaman K."/>
            <person name="Thomas B.C."/>
            <person name="Malmstrom R."/>
            <person name="Stieglmeier M."/>
            <person name="Klingl A."/>
            <person name="Woyke T."/>
            <person name="Ryan C.M."/>
            <person name="Banfield J.F."/>
        </authorList>
    </citation>
    <scope>NUCLEOTIDE SEQUENCE [LARGE SCALE GENOMIC DNA]</scope>
    <source>
        <strain evidence="14">CG17_big_fil_post_rev_8_21_14_2_50_48_46</strain>
    </source>
</reference>
<evidence type="ECO:0000256" key="5">
    <source>
        <dbReference type="ARBA" id="ARBA00022692"/>
    </source>
</evidence>
<comment type="caution">
    <text evidence="14">The sequence shown here is derived from an EMBL/GenBank/DDBJ whole genome shotgun (WGS) entry which is preliminary data.</text>
</comment>
<protein>
    <submittedName>
        <fullName evidence="14">Alkane 1-monooxygenase</fullName>
    </submittedName>
</protein>
<dbReference type="GO" id="GO:0004497">
    <property type="term" value="F:monooxygenase activity"/>
    <property type="evidence" value="ECO:0007669"/>
    <property type="project" value="UniProtKB-KW"/>
</dbReference>
<name>A0A2M7G200_9BACT</name>
<dbReference type="Proteomes" id="UP000231019">
    <property type="component" value="Unassembled WGS sequence"/>
</dbReference>
<evidence type="ECO:0000256" key="8">
    <source>
        <dbReference type="ARBA" id="ARBA00023002"/>
    </source>
</evidence>
<keyword evidence="10 14" id="KW-0503">Monooxygenase</keyword>